<gene>
    <name evidence="18" type="ORF">SFRICE_000155</name>
</gene>
<dbReference type="Gene3D" id="2.30.42.10">
    <property type="match status" value="1"/>
</dbReference>
<dbReference type="SUPFAM" id="SSF54277">
    <property type="entry name" value="CAD &amp; PB1 domains"/>
    <property type="match status" value="1"/>
</dbReference>
<sequence>MFNYKYLSREHLEGFDNYKYMAIDTSPLSVYVMHPFWNKVVEFVPKWVAPNVLTFGGFLLVVLNFLLLSYYDYEYYAASTPLYNETVTESPLNGHVEVIPQSLWYFIGIFLFLAYTLDGIDGKQARRTQTSGPLGELFDHGLDSYTVFFIPACLYSIFGRLDYSIPPIRIYYVMWNLLLNFYISHWEKYNTGVLFLPWGYDFSMWASTAFFLWTGVKGTGFYKKYIFAGYTLANVFEVLIYATGVVTNLPVALYNIFKSYKLRTGKMRSTTEALRPLWSFVTMLVVCSVWVHKSSRLPEYDLRVLFLLIGTLFSNVACRLIVSQMSNQRCESVNVLLWPLSAAAALSLLQPQYEPTAFYGVTLLTVLAHIHYGACVFDAEFRRFSLNRTEKLKYEDFKALIEKLHRLHDVAFLISYTDPRDGDLLPINNDDNLARALLTARPLLRVIIQRKGDSLEELNGYGTMRPRNIISSILSGTPAKNKGLAISNPHDFRMVSAIIDVDIVPETCRRVKLLKHGSDRPLGFFIRDGTSVRVTPNGVERSPGIFISRLVPGGLAESTGLLGVNDEVLEVNGIDVSNKTLDQVTDMMVANSSNLIITVRPANQRAGPPPPAETVSRHSQPSSEPDEDRFDQDEQDEIVDLTAVTLEESDPAPFVTSKDDGQVLHL</sequence>
<dbReference type="InterPro" id="IPR051741">
    <property type="entry name" value="PAR6_homolog"/>
</dbReference>
<dbReference type="SMART" id="SM00228">
    <property type="entry name" value="PDZ"/>
    <property type="match status" value="1"/>
</dbReference>
<dbReference type="CDD" id="cd06718">
    <property type="entry name" value="PDZ_Par6-like"/>
    <property type="match status" value="1"/>
</dbReference>
<keyword evidence="12" id="KW-0131">Cell cycle</keyword>
<feature type="region of interest" description="Disordered" evidence="14">
    <location>
        <begin position="601"/>
        <end position="666"/>
    </location>
</feature>
<feature type="compositionally biased region" description="Basic and acidic residues" evidence="14">
    <location>
        <begin position="657"/>
        <end position="666"/>
    </location>
</feature>
<dbReference type="GO" id="GO:0016780">
    <property type="term" value="F:phosphotransferase activity, for other substituted phosphate groups"/>
    <property type="evidence" value="ECO:0007669"/>
    <property type="project" value="InterPro"/>
</dbReference>
<keyword evidence="7" id="KW-0963">Cytoplasm</keyword>
<keyword evidence="11 15" id="KW-0472">Membrane</keyword>
<feature type="domain" description="PDZ" evidence="16">
    <location>
        <begin position="510"/>
        <end position="603"/>
    </location>
</feature>
<feature type="domain" description="PB1" evidence="17">
    <location>
        <begin position="365"/>
        <end position="451"/>
    </location>
</feature>
<feature type="transmembrane region" description="Helical" evidence="15">
    <location>
        <begin position="225"/>
        <end position="253"/>
    </location>
</feature>
<dbReference type="Pfam" id="PF00595">
    <property type="entry name" value="PDZ"/>
    <property type="match status" value="1"/>
</dbReference>
<organism evidence="18">
    <name type="scientific">Spodoptera frugiperda</name>
    <name type="common">Fall armyworm</name>
    <dbReference type="NCBI Taxonomy" id="7108"/>
    <lineage>
        <taxon>Eukaryota</taxon>
        <taxon>Metazoa</taxon>
        <taxon>Ecdysozoa</taxon>
        <taxon>Arthropoda</taxon>
        <taxon>Hexapoda</taxon>
        <taxon>Insecta</taxon>
        <taxon>Pterygota</taxon>
        <taxon>Neoptera</taxon>
        <taxon>Endopterygota</taxon>
        <taxon>Lepidoptera</taxon>
        <taxon>Glossata</taxon>
        <taxon>Ditrysia</taxon>
        <taxon>Noctuoidea</taxon>
        <taxon>Noctuidae</taxon>
        <taxon>Amphipyrinae</taxon>
        <taxon>Spodoptera</taxon>
    </lineage>
</organism>
<dbReference type="FunFam" id="1.20.120.1760:FF:000016">
    <property type="entry name" value="ethanolaminephosphotransferase 1"/>
    <property type="match status" value="1"/>
</dbReference>
<dbReference type="SMART" id="SM00666">
    <property type="entry name" value="PB1"/>
    <property type="match status" value="1"/>
</dbReference>
<dbReference type="Gene3D" id="1.20.120.1760">
    <property type="match status" value="1"/>
</dbReference>
<evidence type="ECO:0000259" key="17">
    <source>
        <dbReference type="PROSITE" id="PS51745"/>
    </source>
</evidence>
<dbReference type="Pfam" id="PF00564">
    <property type="entry name" value="PB1"/>
    <property type="match status" value="1"/>
</dbReference>
<feature type="transmembrane region" description="Helical" evidence="15">
    <location>
        <begin position="170"/>
        <end position="186"/>
    </location>
</feature>
<dbReference type="GO" id="GO:0008654">
    <property type="term" value="P:phospholipid biosynthetic process"/>
    <property type="evidence" value="ECO:0007669"/>
    <property type="project" value="InterPro"/>
</dbReference>
<dbReference type="AlphaFoldDB" id="A0A2H1VN75"/>
<dbReference type="GO" id="GO:0007098">
    <property type="term" value="P:centrosome cycle"/>
    <property type="evidence" value="ECO:0007669"/>
    <property type="project" value="TreeGrafter"/>
</dbReference>
<keyword evidence="5" id="KW-0796">Tight junction</keyword>
<feature type="transmembrane region" description="Helical" evidence="15">
    <location>
        <begin position="141"/>
        <end position="158"/>
    </location>
</feature>
<dbReference type="InterPro" id="IPR000270">
    <property type="entry name" value="PB1_dom"/>
</dbReference>
<dbReference type="InterPro" id="IPR043130">
    <property type="entry name" value="CDP-OH_PTrfase_TM_dom"/>
</dbReference>
<evidence type="ECO:0000256" key="7">
    <source>
        <dbReference type="ARBA" id="ARBA00022490"/>
    </source>
</evidence>
<feature type="transmembrane region" description="Helical" evidence="15">
    <location>
        <begin position="334"/>
        <end position="351"/>
    </location>
</feature>
<dbReference type="InterPro" id="IPR001478">
    <property type="entry name" value="PDZ"/>
</dbReference>
<evidence type="ECO:0000256" key="14">
    <source>
        <dbReference type="SAM" id="MobiDB-lite"/>
    </source>
</evidence>
<dbReference type="GO" id="GO:0005886">
    <property type="term" value="C:plasma membrane"/>
    <property type="evidence" value="ECO:0007669"/>
    <property type="project" value="UniProtKB-SubCell"/>
</dbReference>
<keyword evidence="8" id="KW-0132">Cell division</keyword>
<dbReference type="GO" id="GO:0051301">
    <property type="term" value="P:cell division"/>
    <property type="evidence" value="ECO:0007669"/>
    <property type="project" value="UniProtKB-KW"/>
</dbReference>
<protein>
    <submittedName>
        <fullName evidence="18">SFRICE_000155</fullName>
    </submittedName>
</protein>
<feature type="transmembrane region" description="Helical" evidence="15">
    <location>
        <begin position="102"/>
        <end position="120"/>
    </location>
</feature>
<keyword evidence="10" id="KW-0965">Cell junction</keyword>
<evidence type="ECO:0000256" key="12">
    <source>
        <dbReference type="ARBA" id="ARBA00023306"/>
    </source>
</evidence>
<dbReference type="PANTHER" id="PTHR14102">
    <property type="entry name" value="PAR-6-RELATED"/>
    <property type="match status" value="1"/>
</dbReference>
<dbReference type="PROSITE" id="PS50106">
    <property type="entry name" value="PDZ"/>
    <property type="match status" value="1"/>
</dbReference>
<dbReference type="InterPro" id="IPR053793">
    <property type="entry name" value="PB1-like"/>
</dbReference>
<dbReference type="Pfam" id="PF01066">
    <property type="entry name" value="CDP-OH_P_transf"/>
    <property type="match status" value="1"/>
</dbReference>
<feature type="transmembrane region" description="Helical" evidence="15">
    <location>
        <begin position="273"/>
        <end position="292"/>
    </location>
</feature>
<evidence type="ECO:0000256" key="5">
    <source>
        <dbReference type="ARBA" id="ARBA00022427"/>
    </source>
</evidence>
<dbReference type="PANTHER" id="PTHR14102:SF11">
    <property type="entry name" value="LD29223P"/>
    <property type="match status" value="1"/>
</dbReference>
<dbReference type="EMBL" id="ODYU01003468">
    <property type="protein sequence ID" value="SOQ42289.1"/>
    <property type="molecule type" value="Genomic_DNA"/>
</dbReference>
<dbReference type="PROSITE" id="PS51745">
    <property type="entry name" value="PB1"/>
    <property type="match status" value="1"/>
</dbReference>
<keyword evidence="15" id="KW-0812">Transmembrane</keyword>
<evidence type="ECO:0000256" key="4">
    <source>
        <dbReference type="ARBA" id="ARBA00008625"/>
    </source>
</evidence>
<dbReference type="FunFam" id="3.10.20.90:FF:000031">
    <property type="entry name" value="Partitioning defective 6 homolog alpha"/>
    <property type="match status" value="1"/>
</dbReference>
<evidence type="ECO:0000256" key="13">
    <source>
        <dbReference type="RuleBase" id="RU003750"/>
    </source>
</evidence>
<dbReference type="InterPro" id="IPR000462">
    <property type="entry name" value="CDP-OH_P_trans"/>
</dbReference>
<feature type="transmembrane region" description="Helical" evidence="15">
    <location>
        <begin position="304"/>
        <end position="322"/>
    </location>
</feature>
<dbReference type="FunFam" id="2.30.42.10:FF:000030">
    <property type="entry name" value="Partitioning defective 6 homolog beta"/>
    <property type="match status" value="1"/>
</dbReference>
<accession>A0A2H1VN75</accession>
<dbReference type="SUPFAM" id="SSF50156">
    <property type="entry name" value="PDZ domain-like"/>
    <property type="match status" value="1"/>
</dbReference>
<evidence type="ECO:0000256" key="8">
    <source>
        <dbReference type="ARBA" id="ARBA00022618"/>
    </source>
</evidence>
<comment type="similarity">
    <text evidence="4">Belongs to the PAR6 family.</text>
</comment>
<feature type="transmembrane region" description="Helical" evidence="15">
    <location>
        <begin position="193"/>
        <end position="213"/>
    </location>
</feature>
<evidence type="ECO:0000256" key="2">
    <source>
        <dbReference type="ARBA" id="ARBA00004435"/>
    </source>
</evidence>
<evidence type="ECO:0000256" key="10">
    <source>
        <dbReference type="ARBA" id="ARBA00022949"/>
    </source>
</evidence>
<evidence type="ECO:0000256" key="11">
    <source>
        <dbReference type="ARBA" id="ARBA00023136"/>
    </source>
</evidence>
<dbReference type="PROSITE" id="PS00379">
    <property type="entry name" value="CDP_ALCOHOL_P_TRANSF"/>
    <property type="match status" value="1"/>
</dbReference>
<dbReference type="Gene3D" id="3.10.20.90">
    <property type="entry name" value="Phosphatidylinositol 3-kinase Catalytic Subunit, Chain A, domain 1"/>
    <property type="match status" value="1"/>
</dbReference>
<comment type="similarity">
    <text evidence="13">Belongs to the CDP-alcohol phosphatidyltransferase class-I family.</text>
</comment>
<name>A0A2H1VN75_SPOFR</name>
<keyword evidence="6" id="KW-1003">Cell membrane</keyword>
<dbReference type="InterPro" id="IPR036034">
    <property type="entry name" value="PDZ_sf"/>
</dbReference>
<evidence type="ECO:0000256" key="1">
    <source>
        <dbReference type="ARBA" id="ARBA00004236"/>
    </source>
</evidence>
<evidence type="ECO:0000256" key="6">
    <source>
        <dbReference type="ARBA" id="ARBA00022475"/>
    </source>
</evidence>
<keyword evidence="9 13" id="KW-0808">Transferase</keyword>
<evidence type="ECO:0000259" key="16">
    <source>
        <dbReference type="PROSITE" id="PS50106"/>
    </source>
</evidence>
<evidence type="ECO:0000313" key="18">
    <source>
        <dbReference type="EMBL" id="SOQ42289.1"/>
    </source>
</evidence>
<comment type="subcellular location">
    <subcellularLocation>
        <location evidence="2">Cell junction</location>
        <location evidence="2">Tight junction</location>
    </subcellularLocation>
    <subcellularLocation>
        <location evidence="1">Cell membrane</location>
    </subcellularLocation>
    <subcellularLocation>
        <location evidence="3">Cytoplasm</location>
    </subcellularLocation>
</comment>
<keyword evidence="15" id="KW-1133">Transmembrane helix</keyword>
<dbReference type="InterPro" id="IPR048254">
    <property type="entry name" value="CDP_ALCOHOL_P_TRANSF_CS"/>
</dbReference>
<proteinExistence type="inferred from homology"/>
<dbReference type="GO" id="GO:0005923">
    <property type="term" value="C:bicellular tight junction"/>
    <property type="evidence" value="ECO:0007669"/>
    <property type="project" value="UniProtKB-SubCell"/>
</dbReference>
<feature type="transmembrane region" description="Helical" evidence="15">
    <location>
        <begin position="52"/>
        <end position="71"/>
    </location>
</feature>
<evidence type="ECO:0000256" key="9">
    <source>
        <dbReference type="ARBA" id="ARBA00022679"/>
    </source>
</evidence>
<dbReference type="GO" id="GO:0005737">
    <property type="term" value="C:cytoplasm"/>
    <property type="evidence" value="ECO:0007669"/>
    <property type="project" value="UniProtKB-SubCell"/>
</dbReference>
<evidence type="ECO:0000256" key="3">
    <source>
        <dbReference type="ARBA" id="ARBA00004496"/>
    </source>
</evidence>
<evidence type="ECO:0000256" key="15">
    <source>
        <dbReference type="SAM" id="Phobius"/>
    </source>
</evidence>
<reference evidence="18" key="1">
    <citation type="submission" date="2016-07" db="EMBL/GenBank/DDBJ databases">
        <authorList>
            <person name="Bretaudeau A."/>
        </authorList>
    </citation>
    <scope>NUCLEOTIDE SEQUENCE</scope>
    <source>
        <strain evidence="18">Rice</strain>
        <tissue evidence="18">Whole body</tissue>
    </source>
</reference>
<feature type="compositionally biased region" description="Acidic residues" evidence="14">
    <location>
        <begin position="624"/>
        <end position="639"/>
    </location>
</feature>